<keyword evidence="9 11" id="KW-0030">Aminoacyl-tRNA synthetase</keyword>
<evidence type="ECO:0000256" key="8">
    <source>
        <dbReference type="ARBA" id="ARBA00022917"/>
    </source>
</evidence>
<evidence type="ECO:0000256" key="5">
    <source>
        <dbReference type="ARBA" id="ARBA00022598"/>
    </source>
</evidence>
<name>A0A2T7BAT2_9ENTR</name>
<evidence type="ECO:0000256" key="3">
    <source>
        <dbReference type="ARBA" id="ARBA00011209"/>
    </source>
</evidence>
<keyword evidence="5 11" id="KW-0436">Ligase</keyword>
<gene>
    <name evidence="11" type="primary">glyS</name>
    <name evidence="13" type="ORF">BS411_01115</name>
</gene>
<evidence type="ECO:0000313" key="13">
    <source>
        <dbReference type="EMBL" id="PUX27029.1"/>
    </source>
</evidence>
<dbReference type="InterPro" id="IPR008909">
    <property type="entry name" value="DALR_anticod-bd"/>
</dbReference>
<feature type="domain" description="DALR anticodon binding" evidence="12">
    <location>
        <begin position="581"/>
        <end position="679"/>
    </location>
</feature>
<dbReference type="HAMAP" id="MF_00255">
    <property type="entry name" value="Gly_tRNA_synth_beta"/>
    <property type="match status" value="1"/>
</dbReference>
<keyword evidence="8 11" id="KW-0648">Protein biosynthesis</keyword>
<dbReference type="Pfam" id="PF02092">
    <property type="entry name" value="tRNA_synt_2f"/>
    <property type="match status" value="1"/>
</dbReference>
<keyword evidence="7 11" id="KW-0067">ATP-binding</keyword>
<dbReference type="PANTHER" id="PTHR30075">
    <property type="entry name" value="GLYCYL-TRNA SYNTHETASE"/>
    <property type="match status" value="1"/>
</dbReference>
<evidence type="ECO:0000256" key="10">
    <source>
        <dbReference type="ARBA" id="ARBA00047937"/>
    </source>
</evidence>
<dbReference type="Pfam" id="PF05746">
    <property type="entry name" value="DALR_1"/>
    <property type="match status" value="1"/>
</dbReference>
<dbReference type="InterPro" id="IPR015944">
    <property type="entry name" value="Gly-tRNA-synth_bsu"/>
</dbReference>
<protein>
    <recommendedName>
        <fullName evidence="11">Glycine--tRNA ligase beta subunit</fullName>
        <ecNumber evidence="11">6.1.1.14</ecNumber>
    </recommendedName>
    <alternativeName>
        <fullName evidence="11">Glycyl-tRNA synthetase beta subunit</fullName>
        <shortName evidence="11">GlyRS</shortName>
    </alternativeName>
</protein>
<dbReference type="EMBL" id="MSAG01000001">
    <property type="protein sequence ID" value="PUX27029.1"/>
    <property type="molecule type" value="Genomic_DNA"/>
</dbReference>
<dbReference type="GO" id="GO:0004814">
    <property type="term" value="F:arginine-tRNA ligase activity"/>
    <property type="evidence" value="ECO:0007669"/>
    <property type="project" value="InterPro"/>
</dbReference>
<organism evidence="13">
    <name type="scientific">Cronobacter turicensis</name>
    <dbReference type="NCBI Taxonomy" id="413502"/>
    <lineage>
        <taxon>Bacteria</taxon>
        <taxon>Pseudomonadati</taxon>
        <taxon>Pseudomonadota</taxon>
        <taxon>Gammaproteobacteria</taxon>
        <taxon>Enterobacterales</taxon>
        <taxon>Enterobacteriaceae</taxon>
        <taxon>Cronobacter</taxon>
    </lineage>
</organism>
<evidence type="ECO:0000256" key="11">
    <source>
        <dbReference type="HAMAP-Rule" id="MF_00255"/>
    </source>
</evidence>
<evidence type="ECO:0000256" key="6">
    <source>
        <dbReference type="ARBA" id="ARBA00022741"/>
    </source>
</evidence>
<dbReference type="PRINTS" id="PR01045">
    <property type="entry name" value="TRNASYNTHGB"/>
</dbReference>
<keyword evidence="6 11" id="KW-0547">Nucleotide-binding</keyword>
<dbReference type="GO" id="GO:0006426">
    <property type="term" value="P:glycyl-tRNA aminoacylation"/>
    <property type="evidence" value="ECO:0007669"/>
    <property type="project" value="UniProtKB-UniRule"/>
</dbReference>
<dbReference type="GO" id="GO:0006420">
    <property type="term" value="P:arginyl-tRNA aminoacylation"/>
    <property type="evidence" value="ECO:0007669"/>
    <property type="project" value="InterPro"/>
</dbReference>
<dbReference type="PROSITE" id="PS50861">
    <property type="entry name" value="AA_TRNA_LIGASE_II_GLYAB"/>
    <property type="match status" value="1"/>
</dbReference>
<evidence type="ECO:0000256" key="2">
    <source>
        <dbReference type="ARBA" id="ARBA00008226"/>
    </source>
</evidence>
<reference evidence="13" key="1">
    <citation type="submission" date="2016-12" db="EMBL/GenBank/DDBJ databases">
        <title>Analysis of the Molecular Diversity Among Cronobacter Species Isolated from Filth Flies Using a Pan Genomic DNA Microarray.</title>
        <authorList>
            <person name="Pava-Ripoll M."/>
            <person name="Tall B."/>
            <person name="Farber J."/>
            <person name="Fanning S."/>
            <person name="Lehner A."/>
            <person name="Stephan R."/>
            <person name="Pagotto F."/>
            <person name="Iverson C."/>
            <person name="Ziobro G."/>
            <person name="Miller A."/>
            <person name="Pearson R."/>
            <person name="Yan Q."/>
            <person name="Kim M."/>
            <person name="Jeong S."/>
            <person name="Park J."/>
            <person name="Jun S."/>
            <person name="Choi H."/>
            <person name="Chung T."/>
            <person name="Yoo Y."/>
            <person name="Park E."/>
            <person name="Hwang S."/>
            <person name="Lee B."/>
            <person name="Sathyamoorthy V."/>
            <person name="Carter L."/>
            <person name="Mammel M."/>
            <person name="Jackson S."/>
            <person name="Kothary M."/>
            <person name="Patel I."/>
            <person name="Grim C."/>
            <person name="Gopinath G."/>
            <person name="Gangiredla J."/>
            <person name="Chase H."/>
        </authorList>
    </citation>
    <scope>NUCLEOTIDE SEQUENCE [LARGE SCALE GENOMIC DNA]</scope>
    <source>
        <strain evidence="13">MOD1-Sh41s</strain>
    </source>
</reference>
<evidence type="ECO:0000256" key="1">
    <source>
        <dbReference type="ARBA" id="ARBA00004496"/>
    </source>
</evidence>
<dbReference type="EC" id="6.1.1.14" evidence="11"/>
<dbReference type="OrthoDB" id="9775440at2"/>
<dbReference type="GO" id="GO:0005829">
    <property type="term" value="C:cytosol"/>
    <property type="evidence" value="ECO:0007669"/>
    <property type="project" value="TreeGrafter"/>
</dbReference>
<comment type="caution">
    <text evidence="13">The sequence shown here is derived from an EMBL/GenBank/DDBJ whole genome shotgun (WGS) entry which is preliminary data.</text>
</comment>
<proteinExistence type="inferred from homology"/>
<evidence type="ECO:0000256" key="9">
    <source>
        <dbReference type="ARBA" id="ARBA00023146"/>
    </source>
</evidence>
<comment type="subcellular location">
    <subcellularLocation>
        <location evidence="1 11">Cytoplasm</location>
    </subcellularLocation>
</comment>
<dbReference type="NCBIfam" id="TIGR00211">
    <property type="entry name" value="glyS"/>
    <property type="match status" value="1"/>
</dbReference>
<comment type="subunit">
    <text evidence="3 11">Tetramer of two alpha and two beta subunits.</text>
</comment>
<dbReference type="PANTHER" id="PTHR30075:SF2">
    <property type="entry name" value="GLYCINE--TRNA LIGASE, CHLOROPLASTIC_MITOCHONDRIAL 2"/>
    <property type="match status" value="1"/>
</dbReference>
<dbReference type="InterPro" id="IPR006194">
    <property type="entry name" value="Gly-tRNA-synth_heterodimer"/>
</dbReference>
<dbReference type="GO" id="GO:0004820">
    <property type="term" value="F:glycine-tRNA ligase activity"/>
    <property type="evidence" value="ECO:0007669"/>
    <property type="project" value="UniProtKB-UniRule"/>
</dbReference>
<comment type="catalytic activity">
    <reaction evidence="10 11">
        <text>tRNA(Gly) + glycine + ATP = glycyl-tRNA(Gly) + AMP + diphosphate</text>
        <dbReference type="Rhea" id="RHEA:16013"/>
        <dbReference type="Rhea" id="RHEA-COMP:9664"/>
        <dbReference type="Rhea" id="RHEA-COMP:9683"/>
        <dbReference type="ChEBI" id="CHEBI:30616"/>
        <dbReference type="ChEBI" id="CHEBI:33019"/>
        <dbReference type="ChEBI" id="CHEBI:57305"/>
        <dbReference type="ChEBI" id="CHEBI:78442"/>
        <dbReference type="ChEBI" id="CHEBI:78522"/>
        <dbReference type="ChEBI" id="CHEBI:456215"/>
        <dbReference type="EC" id="6.1.1.14"/>
    </reaction>
</comment>
<keyword evidence="4 11" id="KW-0963">Cytoplasm</keyword>
<dbReference type="AlphaFoldDB" id="A0A2T7BAT2"/>
<comment type="similarity">
    <text evidence="2 11">Belongs to the class-II aminoacyl-tRNA synthetase family.</text>
</comment>
<evidence type="ECO:0000256" key="4">
    <source>
        <dbReference type="ARBA" id="ARBA00022490"/>
    </source>
</evidence>
<accession>A0A2T7BAT2</accession>
<evidence type="ECO:0000256" key="7">
    <source>
        <dbReference type="ARBA" id="ARBA00022840"/>
    </source>
</evidence>
<evidence type="ECO:0000259" key="12">
    <source>
        <dbReference type="Pfam" id="PF05746"/>
    </source>
</evidence>
<dbReference type="RefSeq" id="WP_075197196.1">
    <property type="nucleotide sequence ID" value="NZ_CP187984.1"/>
</dbReference>
<dbReference type="SUPFAM" id="SSF109604">
    <property type="entry name" value="HD-domain/PDEase-like"/>
    <property type="match status" value="1"/>
</dbReference>
<sequence>MSEKTFLVEIGTEELPPKALRSLAESFAANFTAELDAAGLTHGVVSWFAAPRRLALKVASLAASQPDREVEKRGPAVSAAFDAEGNPSKAAEGWARGCGITVDQAERLVTDKGEWLMYRAHVKGESAQALLPNMVSTALSKLPIPKLMRWGASDVQFVRPVHTVTLLLDDEVLPATILGIQSDRVIRGHRFMGEPEFTIDHADQYPQILLERGKVIADYNARKAKIQQDAEAAAAKIGGNADLSDSLLEEVTSLVEWPVVLTAKFEEKFLVVPAEALVYTMKGDQKYFPVYGTDGKLLPNFIFVANIESRDPHQIISGNEKVVRPRLADAEFFFNTDRKKRLEDHLPRLETVLFQQQLGTLRDKTDRIQALSGWIASQIGADVNHATRAGLLSKCDLMTNMVFEFTDTQGVMGMHYARHDGESEDVAVALNEQYMPRFAGDALPSSLVACAVAIADKMDTLAGIFGIGQHPKGDKDPFALRRAALGALRIIVEKNLPLDLQTLTEEAVRLYGSKLTNAKVVDDVVDFMLGRFRAWYQDEGYSVDTIQAVLANRPTRPADFDARMKAVSHFRTLDEAVALAAANKRVSNILAKANEPLNDEVHASVLKEDPEIRLALQVAVMRDKLQPLFAEGRYQEALVELAQLREPVDEFFEKVMVNADDAQVRINRLTLLSKLRELFLQVADISLLQ</sequence>
<dbReference type="GO" id="GO:0005524">
    <property type="term" value="F:ATP binding"/>
    <property type="evidence" value="ECO:0007669"/>
    <property type="project" value="UniProtKB-UniRule"/>
</dbReference>